<feature type="region of interest" description="Disordered" evidence="1">
    <location>
        <begin position="28"/>
        <end position="49"/>
    </location>
</feature>
<name>A0A7R8ZE73_TIMDO</name>
<dbReference type="GO" id="GO:0003677">
    <property type="term" value="F:DNA binding"/>
    <property type="evidence" value="ECO:0007669"/>
    <property type="project" value="InterPro"/>
</dbReference>
<dbReference type="InterPro" id="IPR001606">
    <property type="entry name" value="ARID_dom"/>
</dbReference>
<organism evidence="3">
    <name type="scientific">Timema douglasi</name>
    <name type="common">Walking stick</name>
    <dbReference type="NCBI Taxonomy" id="61478"/>
    <lineage>
        <taxon>Eukaryota</taxon>
        <taxon>Metazoa</taxon>
        <taxon>Ecdysozoa</taxon>
        <taxon>Arthropoda</taxon>
        <taxon>Hexapoda</taxon>
        <taxon>Insecta</taxon>
        <taxon>Pterygota</taxon>
        <taxon>Neoptera</taxon>
        <taxon>Polyneoptera</taxon>
        <taxon>Phasmatodea</taxon>
        <taxon>Timematodea</taxon>
        <taxon>Timematoidea</taxon>
        <taxon>Timematidae</taxon>
        <taxon>Timema</taxon>
    </lineage>
</organism>
<dbReference type="Gene3D" id="1.10.150.60">
    <property type="entry name" value="ARID DNA-binding domain"/>
    <property type="match status" value="1"/>
</dbReference>
<dbReference type="AlphaFoldDB" id="A0A7R8ZE73"/>
<dbReference type="Pfam" id="PF01388">
    <property type="entry name" value="ARID"/>
    <property type="match status" value="1"/>
</dbReference>
<dbReference type="SUPFAM" id="SSF46774">
    <property type="entry name" value="ARID-like"/>
    <property type="match status" value="1"/>
</dbReference>
<reference evidence="3" key="1">
    <citation type="submission" date="2020-11" db="EMBL/GenBank/DDBJ databases">
        <authorList>
            <person name="Tran Van P."/>
        </authorList>
    </citation>
    <scope>NUCLEOTIDE SEQUENCE</scope>
</reference>
<feature type="domain" description="ARID" evidence="2">
    <location>
        <begin position="65"/>
        <end position="97"/>
    </location>
</feature>
<evidence type="ECO:0000256" key="1">
    <source>
        <dbReference type="SAM" id="MobiDB-lite"/>
    </source>
</evidence>
<dbReference type="InterPro" id="IPR036431">
    <property type="entry name" value="ARID_dom_sf"/>
</dbReference>
<protein>
    <recommendedName>
        <fullName evidence="2">ARID domain-containing protein</fullName>
    </recommendedName>
</protein>
<accession>A0A7R8ZE73</accession>
<dbReference type="EMBL" id="OA572336">
    <property type="protein sequence ID" value="CAD7204425.1"/>
    <property type="molecule type" value="Genomic_DNA"/>
</dbReference>
<gene>
    <name evidence="3" type="ORF">TDIB3V08_LOCUS10583</name>
</gene>
<sequence>MTMGTGRILDSSVFCAIIYKLYISGVNGSNVKESDSDEEMDAEEAAGPSHSDAYEAFQTAMNWLERTPFRKIPKINGHEIDLYLLYVLVTAHGGWVKTPPKIAFDSTGLVVANGQ</sequence>
<evidence type="ECO:0000259" key="2">
    <source>
        <dbReference type="Pfam" id="PF01388"/>
    </source>
</evidence>
<evidence type="ECO:0000313" key="3">
    <source>
        <dbReference type="EMBL" id="CAD7204425.1"/>
    </source>
</evidence>
<feature type="compositionally biased region" description="Acidic residues" evidence="1">
    <location>
        <begin position="35"/>
        <end position="44"/>
    </location>
</feature>
<proteinExistence type="predicted"/>